<dbReference type="EMBL" id="JAGQLI010000021">
    <property type="protein sequence ID" value="MCA9378863.1"/>
    <property type="molecule type" value="Genomic_DNA"/>
</dbReference>
<dbReference type="SUPFAM" id="SSF51735">
    <property type="entry name" value="NAD(P)-binding Rossmann-fold domains"/>
    <property type="match status" value="1"/>
</dbReference>
<dbReference type="Gene3D" id="3.40.50.720">
    <property type="entry name" value="NAD(P)-binding Rossmann-like Domain"/>
    <property type="match status" value="1"/>
</dbReference>
<comment type="similarity">
    <text evidence="1">Belongs to the short-chain dehydrogenases/reductases (SDR) family.</text>
</comment>
<dbReference type="PANTHER" id="PTHR45458">
    <property type="entry name" value="SHORT-CHAIN DEHYDROGENASE/REDUCTASE SDR"/>
    <property type="match status" value="1"/>
</dbReference>
<organism evidence="2 3">
    <name type="scientific">Candidatus Dojkabacteria bacterium</name>
    <dbReference type="NCBI Taxonomy" id="2099670"/>
    <lineage>
        <taxon>Bacteria</taxon>
        <taxon>Candidatus Dojkabacteria</taxon>
    </lineage>
</organism>
<sequence length="222" mass="24221">MSTILITGTSRGIGLATAQKFLDSGWKVIGTSTSGNCAVVSDEDFECYQLDVTNEEQIAHLIQDLQKRNIKLDAVVNNAGILLEEFDDKTLSIENLRKTVDVNLFGTVSLTEKLLADDLINSGGNIVMLSSQMSSLSNFSGSDCPAYRISKCALNMYVRTLAGRLADSNITVLAVDPGWVKTDMGTSEAPRQATEPAAEIYTLVNADIETGKFWQEGKEREW</sequence>
<reference evidence="2" key="2">
    <citation type="journal article" date="2021" name="Microbiome">
        <title>Successional dynamics and alternative stable states in a saline activated sludge microbial community over 9 years.</title>
        <authorList>
            <person name="Wang Y."/>
            <person name="Ye J."/>
            <person name="Ju F."/>
            <person name="Liu L."/>
            <person name="Boyd J.A."/>
            <person name="Deng Y."/>
            <person name="Parks D.H."/>
            <person name="Jiang X."/>
            <person name="Yin X."/>
            <person name="Woodcroft B.J."/>
            <person name="Tyson G.W."/>
            <person name="Hugenholtz P."/>
            <person name="Polz M.F."/>
            <person name="Zhang T."/>
        </authorList>
    </citation>
    <scope>NUCLEOTIDE SEQUENCE</scope>
    <source>
        <strain evidence="2">HKST-UBA12</strain>
    </source>
</reference>
<dbReference type="PRINTS" id="PR00080">
    <property type="entry name" value="SDRFAMILY"/>
</dbReference>
<gene>
    <name evidence="2" type="ORF">KC640_00385</name>
</gene>
<dbReference type="GO" id="GO:0016616">
    <property type="term" value="F:oxidoreductase activity, acting on the CH-OH group of donors, NAD or NADP as acceptor"/>
    <property type="evidence" value="ECO:0007669"/>
    <property type="project" value="TreeGrafter"/>
</dbReference>
<comment type="caution">
    <text evidence="2">The sequence shown here is derived from an EMBL/GenBank/DDBJ whole genome shotgun (WGS) entry which is preliminary data.</text>
</comment>
<evidence type="ECO:0000256" key="1">
    <source>
        <dbReference type="RuleBase" id="RU000363"/>
    </source>
</evidence>
<dbReference type="PANTHER" id="PTHR45458:SF1">
    <property type="entry name" value="SHORT CHAIN DEHYDROGENASE"/>
    <property type="match status" value="1"/>
</dbReference>
<reference evidence="2" key="1">
    <citation type="submission" date="2020-04" db="EMBL/GenBank/DDBJ databases">
        <authorList>
            <person name="Zhang T."/>
        </authorList>
    </citation>
    <scope>NUCLEOTIDE SEQUENCE</scope>
    <source>
        <strain evidence="2">HKST-UBA12</strain>
    </source>
</reference>
<dbReference type="InterPro" id="IPR036291">
    <property type="entry name" value="NAD(P)-bd_dom_sf"/>
</dbReference>
<dbReference type="Proteomes" id="UP000760819">
    <property type="component" value="Unassembled WGS sequence"/>
</dbReference>
<evidence type="ECO:0000313" key="3">
    <source>
        <dbReference type="Proteomes" id="UP000760819"/>
    </source>
</evidence>
<name>A0A955I900_9BACT</name>
<evidence type="ECO:0000313" key="2">
    <source>
        <dbReference type="EMBL" id="MCA9378863.1"/>
    </source>
</evidence>
<proteinExistence type="inferred from homology"/>
<accession>A0A955I900</accession>
<dbReference type="InterPro" id="IPR002347">
    <property type="entry name" value="SDR_fam"/>
</dbReference>
<dbReference type="PRINTS" id="PR00081">
    <property type="entry name" value="GDHRDH"/>
</dbReference>
<dbReference type="InterPro" id="IPR052184">
    <property type="entry name" value="SDR_enzymes"/>
</dbReference>
<dbReference type="AlphaFoldDB" id="A0A955I900"/>
<dbReference type="Pfam" id="PF00106">
    <property type="entry name" value="adh_short"/>
    <property type="match status" value="1"/>
</dbReference>
<protein>
    <submittedName>
        <fullName evidence="2">SDR family NAD(P)-dependent oxidoreductase</fullName>
    </submittedName>
</protein>